<dbReference type="Proteomes" id="UP000509658">
    <property type="component" value="Chromosome"/>
</dbReference>
<sequence>MRNHPSRLYTTPSVTLRRHKAAAASSVVRSRSQLRICRRRRLSRTNRLRFAIHGGQRKRSRPSSSTTPSAA</sequence>
<protein>
    <submittedName>
        <fullName evidence="2">Uncharacterized protein</fullName>
    </submittedName>
</protein>
<proteinExistence type="predicted"/>
<evidence type="ECO:0000313" key="3">
    <source>
        <dbReference type="Proteomes" id="UP000509658"/>
    </source>
</evidence>
<dbReference type="RefSeq" id="WP_174673197.1">
    <property type="nucleotide sequence ID" value="NZ_CP054491.1"/>
</dbReference>
<feature type="region of interest" description="Disordered" evidence="1">
    <location>
        <begin position="50"/>
        <end position="71"/>
    </location>
</feature>
<evidence type="ECO:0000313" key="2">
    <source>
        <dbReference type="EMBL" id="QKQ26808.1"/>
    </source>
</evidence>
<reference evidence="2 3" key="1">
    <citation type="submission" date="2020-05" db="EMBL/GenBank/DDBJ databases">
        <title>Horizontal transmission and recombination maintain forever young bacterial symbiont genomes.</title>
        <authorList>
            <person name="Russell S.L."/>
            <person name="Pepper-Tunick E."/>
            <person name="Svedberg J."/>
            <person name="Byrne A."/>
            <person name="Ruelas Castillo J."/>
            <person name="Vollmers C."/>
            <person name="Beinart R.A."/>
            <person name="Corbett-Detig R."/>
        </authorList>
    </citation>
    <scope>NUCLEOTIDE SEQUENCE [LARGE SCALE GENOMIC DNA]</scope>
    <source>
        <strain evidence="2">Santa_Monica_outfall</strain>
    </source>
</reference>
<accession>A0A6N0HWQ2</accession>
<evidence type="ECO:0000256" key="1">
    <source>
        <dbReference type="SAM" id="MobiDB-lite"/>
    </source>
</evidence>
<dbReference type="KEGG" id="rev:HUE57_11325"/>
<feature type="compositionally biased region" description="Low complexity" evidence="1">
    <location>
        <begin position="62"/>
        <end position="71"/>
    </location>
</feature>
<organism evidence="2 3">
    <name type="scientific">Candidatus Reidiella endopervernicosa</name>
    <dbReference type="NCBI Taxonomy" id="2738883"/>
    <lineage>
        <taxon>Bacteria</taxon>
        <taxon>Pseudomonadati</taxon>
        <taxon>Pseudomonadota</taxon>
        <taxon>Gammaproteobacteria</taxon>
        <taxon>Candidatus Reidiella</taxon>
    </lineage>
</organism>
<dbReference type="EMBL" id="CP054491">
    <property type="protein sequence ID" value="QKQ26808.1"/>
    <property type="molecule type" value="Genomic_DNA"/>
</dbReference>
<name>A0A6N0HWQ2_9GAMM</name>
<dbReference type="AlphaFoldDB" id="A0A6N0HWQ2"/>
<gene>
    <name evidence="2" type="ORF">HUE57_11325</name>
</gene>
<keyword evidence="3" id="KW-1185">Reference proteome</keyword>